<dbReference type="PROSITE" id="PS51123">
    <property type="entry name" value="OMPA_2"/>
    <property type="match status" value="1"/>
</dbReference>
<name>A0A937DHF8_9BACT</name>
<dbReference type="Pfam" id="PF00691">
    <property type="entry name" value="OmpA"/>
    <property type="match status" value="2"/>
</dbReference>
<accession>A0A937DHF8</accession>
<dbReference type="Gene3D" id="3.30.1330.60">
    <property type="entry name" value="OmpA-like domain"/>
    <property type="match status" value="2"/>
</dbReference>
<organism evidence="3 4">
    <name type="scientific">Marivirga atlantica</name>
    <dbReference type="NCBI Taxonomy" id="1548457"/>
    <lineage>
        <taxon>Bacteria</taxon>
        <taxon>Pseudomonadati</taxon>
        <taxon>Bacteroidota</taxon>
        <taxon>Cytophagia</taxon>
        <taxon>Cytophagales</taxon>
        <taxon>Marivirgaceae</taxon>
        <taxon>Marivirga</taxon>
    </lineage>
</organism>
<dbReference type="Proteomes" id="UP000642920">
    <property type="component" value="Unassembled WGS sequence"/>
</dbReference>
<evidence type="ECO:0000313" key="3">
    <source>
        <dbReference type="EMBL" id="MBL0765873.1"/>
    </source>
</evidence>
<dbReference type="RefSeq" id="WP_201921304.1">
    <property type="nucleotide sequence ID" value="NZ_JAERQG010000002.1"/>
</dbReference>
<dbReference type="Pfam" id="PF07676">
    <property type="entry name" value="PD40"/>
    <property type="match status" value="2"/>
</dbReference>
<dbReference type="SUPFAM" id="SSF103088">
    <property type="entry name" value="OmpA-like"/>
    <property type="match status" value="2"/>
</dbReference>
<evidence type="ECO:0000313" key="4">
    <source>
        <dbReference type="Proteomes" id="UP000642920"/>
    </source>
</evidence>
<keyword evidence="4" id="KW-1185">Reference proteome</keyword>
<dbReference type="InterPro" id="IPR036278">
    <property type="entry name" value="Sialidase_sf"/>
</dbReference>
<dbReference type="InterPro" id="IPR050330">
    <property type="entry name" value="Bact_OuterMem_StrucFunc"/>
</dbReference>
<feature type="domain" description="OmpA-like" evidence="2">
    <location>
        <begin position="534"/>
        <end position="650"/>
    </location>
</feature>
<dbReference type="GO" id="GO:0016020">
    <property type="term" value="C:membrane"/>
    <property type="evidence" value="ECO:0007669"/>
    <property type="project" value="UniProtKB-UniRule"/>
</dbReference>
<dbReference type="InterPro" id="IPR011659">
    <property type="entry name" value="WD40"/>
</dbReference>
<dbReference type="SUPFAM" id="SSF50939">
    <property type="entry name" value="Sialidases"/>
    <property type="match status" value="1"/>
</dbReference>
<reference evidence="3" key="1">
    <citation type="submission" date="2021-01" db="EMBL/GenBank/DDBJ databases">
        <title>Marivirga sp. nov., isolated from intertidal surface sediments.</title>
        <authorList>
            <person name="Zhang M."/>
        </authorList>
    </citation>
    <scope>NUCLEOTIDE SEQUENCE</scope>
    <source>
        <strain evidence="3">SM1354</strain>
    </source>
</reference>
<dbReference type="PANTHER" id="PTHR30329:SF21">
    <property type="entry name" value="LIPOPROTEIN YIAD-RELATED"/>
    <property type="match status" value="1"/>
</dbReference>
<protein>
    <submittedName>
        <fullName evidence="3">OmpA family protein</fullName>
    </submittedName>
</protein>
<dbReference type="PANTHER" id="PTHR30329">
    <property type="entry name" value="STATOR ELEMENT OF FLAGELLAR MOTOR COMPLEX"/>
    <property type="match status" value="1"/>
</dbReference>
<keyword evidence="1" id="KW-0472">Membrane</keyword>
<comment type="caution">
    <text evidence="3">The sequence shown here is derived from an EMBL/GenBank/DDBJ whole genome shotgun (WGS) entry which is preliminary data.</text>
</comment>
<dbReference type="CDD" id="cd07185">
    <property type="entry name" value="OmpA_C-like"/>
    <property type="match status" value="1"/>
</dbReference>
<dbReference type="InterPro" id="IPR036737">
    <property type="entry name" value="OmpA-like_sf"/>
</dbReference>
<sequence>MKVLKISAISTLLLSLYFTPLYGQEIIKNNLSDSINTSYVETKPMISADGNTLFFARQNTPENINGRYDEQDIYYSKYGKRGWSKSVNIGEPLNNEMPNGVVSISPNGESLYLLNAYVDNKKTDGVAVSHRTDSGWSVPQILPIQDFHNHSDFIDYFFSSNGQELLIAVERDDSFGDQDLYVSRKLKDNSWSKPINLGQQINTKHPEFSPFLAADNKTLFFASMGHENYGGADIFYSKRLDSTWTNWSKPENLGPDVNTESFEAYYTIPANGTIGYYVSDKNGRDDSRDIFSITIPYQFRPDPVILLTGEFLLANNEDDSIDYHVNFLTTSASESEIFVEYESNSFNAILPTGGSYFFYVNKSGHISESHYIDLEKQTTYKEETADIHTVPIRKDEKFTSHNIQFEYKTDEFVSSTYFELVRLLEIFQQNEGLQIEIVGHAHDYEDSVANMELSLSRIMKIKDFYVEQGFNPQRLLLRPEGSNAENADNYKKHVNSAFNINNRIDFLIKRTDWKELQVVAAANESASDSLINQSTLLSKKKTFKIHFDFDSYAINEDQELLIEIAKLIKDEEIDKVDLIGYTCSIGDETYNKYLAEQRAKAVKQWMKEHGLHAEHVEIIAEGEANPIADNDKIEKRALNRRVELTLSFHHKSALKAASN</sequence>
<dbReference type="EMBL" id="JAERQG010000002">
    <property type="protein sequence ID" value="MBL0765873.1"/>
    <property type="molecule type" value="Genomic_DNA"/>
</dbReference>
<dbReference type="AlphaFoldDB" id="A0A937DHF8"/>
<evidence type="ECO:0000256" key="1">
    <source>
        <dbReference type="PROSITE-ProRule" id="PRU00473"/>
    </source>
</evidence>
<proteinExistence type="predicted"/>
<evidence type="ECO:0000259" key="2">
    <source>
        <dbReference type="PROSITE" id="PS51123"/>
    </source>
</evidence>
<dbReference type="InterPro" id="IPR006665">
    <property type="entry name" value="OmpA-like"/>
</dbReference>
<gene>
    <name evidence="3" type="ORF">JKP34_11465</name>
</gene>